<feature type="transmembrane region" description="Helical" evidence="1">
    <location>
        <begin position="38"/>
        <end position="60"/>
    </location>
</feature>
<proteinExistence type="predicted"/>
<feature type="transmembrane region" description="Helical" evidence="1">
    <location>
        <begin position="12"/>
        <end position="32"/>
    </location>
</feature>
<evidence type="ECO:0000259" key="2">
    <source>
        <dbReference type="Pfam" id="PF07331"/>
    </source>
</evidence>
<evidence type="ECO:0000313" key="4">
    <source>
        <dbReference type="Proteomes" id="UP001138661"/>
    </source>
</evidence>
<keyword evidence="1" id="KW-0472">Membrane</keyword>
<feature type="transmembrane region" description="Helical" evidence="1">
    <location>
        <begin position="118"/>
        <end position="140"/>
    </location>
</feature>
<accession>A0A9X1FW72</accession>
<dbReference type="AlphaFoldDB" id="A0A9X1FW72"/>
<dbReference type="RefSeq" id="WP_219504454.1">
    <property type="nucleotide sequence ID" value="NZ_JAHXDN010000004.1"/>
</dbReference>
<dbReference type="EMBL" id="JAHXDN010000004">
    <property type="protein sequence ID" value="MBW4709190.1"/>
    <property type="molecule type" value="Genomic_DNA"/>
</dbReference>
<dbReference type="InterPro" id="IPR009936">
    <property type="entry name" value="DUF1468"/>
</dbReference>
<comment type="caution">
    <text evidence="3">The sequence shown here is derived from an EMBL/GenBank/DDBJ whole genome shotgun (WGS) entry which is preliminary data.</text>
</comment>
<dbReference type="Pfam" id="PF07331">
    <property type="entry name" value="TctB"/>
    <property type="match status" value="1"/>
</dbReference>
<feature type="transmembrane region" description="Helical" evidence="1">
    <location>
        <begin position="95"/>
        <end position="111"/>
    </location>
</feature>
<gene>
    <name evidence="3" type="ORF">KX928_15465</name>
</gene>
<sequence length="156" mass="16355">MTPGGSPAPRAVGIALILLGVGAAATSMGISLDQYGRWGARVFPLAGSLSLIAVGAAELWGARKAAPLDHRHVPAIFALLLVSFVYVWTLSAFGYLISTALAAPVVLWIFGVRHPMGLGAAAVLCPLAYHAIFFELLGVFPPLGRWFDLLDVLGGY</sequence>
<keyword evidence="1" id="KW-1133">Transmembrane helix</keyword>
<evidence type="ECO:0000256" key="1">
    <source>
        <dbReference type="SAM" id="Phobius"/>
    </source>
</evidence>
<protein>
    <submittedName>
        <fullName evidence="3">Tripartite tricarboxylate transporter TctB family protein</fullName>
    </submittedName>
</protein>
<keyword evidence="1" id="KW-0812">Transmembrane</keyword>
<name>A0A9X1FW72_9RHOB</name>
<evidence type="ECO:0000313" key="3">
    <source>
        <dbReference type="EMBL" id="MBW4709190.1"/>
    </source>
</evidence>
<keyword evidence="4" id="KW-1185">Reference proteome</keyword>
<reference evidence="3" key="1">
    <citation type="submission" date="2021-07" db="EMBL/GenBank/DDBJ databases">
        <title>Roseobacter insulae sp. nov., isolated from a tidal flat.</title>
        <authorList>
            <person name="Park S."/>
            <person name="Yoon J.-H."/>
        </authorList>
    </citation>
    <scope>NUCLEOTIDE SEQUENCE</scope>
    <source>
        <strain evidence="3">YSTF-M11</strain>
    </source>
</reference>
<organism evidence="3 4">
    <name type="scientific">Roseobacter insulae</name>
    <dbReference type="NCBI Taxonomy" id="2859783"/>
    <lineage>
        <taxon>Bacteria</taxon>
        <taxon>Pseudomonadati</taxon>
        <taxon>Pseudomonadota</taxon>
        <taxon>Alphaproteobacteria</taxon>
        <taxon>Rhodobacterales</taxon>
        <taxon>Roseobacteraceae</taxon>
        <taxon>Roseobacter</taxon>
    </lineage>
</organism>
<dbReference type="Proteomes" id="UP001138661">
    <property type="component" value="Unassembled WGS sequence"/>
</dbReference>
<feature type="domain" description="DUF1468" evidence="2">
    <location>
        <begin position="11"/>
        <end position="140"/>
    </location>
</feature>